<dbReference type="PROSITE" id="PS52016">
    <property type="entry name" value="TONB_DEPENDENT_REC_3"/>
    <property type="match status" value="1"/>
</dbReference>
<comment type="similarity">
    <text evidence="10 11">Belongs to the TonB-dependent receptor family.</text>
</comment>
<proteinExistence type="inferred from homology"/>
<dbReference type="Gene3D" id="2.170.130.10">
    <property type="entry name" value="TonB-dependent receptor, plug domain"/>
    <property type="match status" value="1"/>
</dbReference>
<keyword evidence="7 10" id="KW-0472">Membrane</keyword>
<dbReference type="EMBL" id="JACIFO010000002">
    <property type="protein sequence ID" value="MBB4118503.1"/>
    <property type="molecule type" value="Genomic_DNA"/>
</dbReference>
<keyword evidence="3 10" id="KW-1134">Transmembrane beta strand</keyword>
<keyword evidence="2 10" id="KW-0813">Transport</keyword>
<evidence type="ECO:0000256" key="12">
    <source>
        <dbReference type="SAM" id="SignalP"/>
    </source>
</evidence>
<dbReference type="GO" id="GO:0044718">
    <property type="term" value="P:siderophore transmembrane transport"/>
    <property type="evidence" value="ECO:0007669"/>
    <property type="project" value="TreeGrafter"/>
</dbReference>
<dbReference type="Pfam" id="PF13715">
    <property type="entry name" value="CarbopepD_reg_2"/>
    <property type="match status" value="1"/>
</dbReference>
<reference evidence="15 16" key="1">
    <citation type="submission" date="2020-08" db="EMBL/GenBank/DDBJ databases">
        <title>Genomic Encyclopedia of Type Strains, Phase IV (KMG-IV): sequencing the most valuable type-strain genomes for metagenomic binning, comparative biology and taxonomic classification.</title>
        <authorList>
            <person name="Goeker M."/>
        </authorList>
    </citation>
    <scope>NUCLEOTIDE SEQUENCE [LARGE SCALE GENOMIC DNA]</scope>
    <source>
        <strain evidence="15 16">DSM 29568</strain>
    </source>
</reference>
<comment type="caution">
    <text evidence="15">The sequence shown here is derived from an EMBL/GenBank/DDBJ whole genome shotgun (WGS) entry which is preliminary data.</text>
</comment>
<evidence type="ECO:0000256" key="6">
    <source>
        <dbReference type="ARBA" id="ARBA00023077"/>
    </source>
</evidence>
<organism evidence="15 16">
    <name type="scientific">Mesonia hippocampi</name>
    <dbReference type="NCBI Taxonomy" id="1628250"/>
    <lineage>
        <taxon>Bacteria</taxon>
        <taxon>Pseudomonadati</taxon>
        <taxon>Bacteroidota</taxon>
        <taxon>Flavobacteriia</taxon>
        <taxon>Flavobacteriales</taxon>
        <taxon>Flavobacteriaceae</taxon>
        <taxon>Mesonia</taxon>
    </lineage>
</organism>
<sequence length="790" mass="89773">MKAFWLAMFILVFSTSIHAQYQLTGHIHNAEQEALPNAHIHLNDISEIASEYGNFKIKNLSENNYYLTITYVGYQPLDTIIKIDKNIHLDIILQSDNLLEEVIIEGSKITKSTFSIERVNQAYLQKEYTGSLAKSLEKLPGVNAMEIGAGSAKPIIRGFGLNRIVVAENEVKQEGQQWGADHGLEIDPMAVEEALIIKGVGAIAYGSDAIGGVLKVNNENTPDKEGLSGMLNLVGKTVNNTTGGAFQLNYKNNNWFYKVKASGTSYGDYHVPTKMINYLNYQIPIYDESLKNTAGKSTSLYGQIGYDSKKFKSTLSISNVYQKAGFFPGSHGIPSIERVLPDGDKRNIDLPFQRVNHLKFINNSTYYLENASVDLSLGYQENHRQEWSAFHTHYPNQQAPIKDPNVELDFLLKSYNLALVYNKTFNEQHKSKLGIQTQLKDNQISGYNFLLPEYKSSNLAFFATHEYRKSKATLISLGLRYDYNHIDIEKYYDNNLYQYLIQNGSTSQEANHYALRSSPLNKKYHSFNLMAGVKHEFSNFWEISANAGTNFRIPTAIELAANGIHHGSFRHEQGDNTLNPEKGWVTDLNLSYKHADFKASISPYAYYFSNYIFLKPTGEFSILPHAGQLFKYTESEALLSGVEISISKTFFNKLNVLAVAEYIYNQQLTEEKNKNFPLPFTPANNLYTEVSYKAWKSHKYLKNTRFSINARFNAKQNRIAQGEKITPSYGIFGAGFSTDISWRKFMATIHLKATNLFDDKYYNHTSFYRRLEIPEMGRNIQLSILIPFGK</sequence>
<feature type="chain" id="PRO_5032633035" evidence="12">
    <location>
        <begin position="20"/>
        <end position="790"/>
    </location>
</feature>
<dbReference type="InterPro" id="IPR037066">
    <property type="entry name" value="Plug_dom_sf"/>
</dbReference>
<dbReference type="Pfam" id="PF00593">
    <property type="entry name" value="TonB_dep_Rec_b-barrel"/>
    <property type="match status" value="1"/>
</dbReference>
<dbReference type="InterPro" id="IPR000531">
    <property type="entry name" value="Beta-barrel_TonB"/>
</dbReference>
<dbReference type="GO" id="GO:0015344">
    <property type="term" value="F:siderophore uptake transmembrane transporter activity"/>
    <property type="evidence" value="ECO:0007669"/>
    <property type="project" value="TreeGrafter"/>
</dbReference>
<dbReference type="InterPro" id="IPR008969">
    <property type="entry name" value="CarboxyPept-like_regulatory"/>
</dbReference>
<evidence type="ECO:0000256" key="4">
    <source>
        <dbReference type="ARBA" id="ARBA00022692"/>
    </source>
</evidence>
<dbReference type="GO" id="GO:0009279">
    <property type="term" value="C:cell outer membrane"/>
    <property type="evidence" value="ECO:0007669"/>
    <property type="project" value="UniProtKB-SubCell"/>
</dbReference>
<evidence type="ECO:0000256" key="7">
    <source>
        <dbReference type="ARBA" id="ARBA00023136"/>
    </source>
</evidence>
<dbReference type="Pfam" id="PF07715">
    <property type="entry name" value="Plug"/>
    <property type="match status" value="1"/>
</dbReference>
<evidence type="ECO:0000256" key="3">
    <source>
        <dbReference type="ARBA" id="ARBA00022452"/>
    </source>
</evidence>
<evidence type="ECO:0000259" key="14">
    <source>
        <dbReference type="Pfam" id="PF07715"/>
    </source>
</evidence>
<dbReference type="PANTHER" id="PTHR30069:SF29">
    <property type="entry name" value="HEMOGLOBIN AND HEMOGLOBIN-HAPTOGLOBIN-BINDING PROTEIN 1-RELATED"/>
    <property type="match status" value="1"/>
</dbReference>
<dbReference type="Proteomes" id="UP000553034">
    <property type="component" value="Unassembled WGS sequence"/>
</dbReference>
<dbReference type="InterPro" id="IPR036942">
    <property type="entry name" value="Beta-barrel_TonB_sf"/>
</dbReference>
<dbReference type="InterPro" id="IPR039426">
    <property type="entry name" value="TonB-dep_rcpt-like"/>
</dbReference>
<evidence type="ECO:0000256" key="10">
    <source>
        <dbReference type="PROSITE-ProRule" id="PRU01360"/>
    </source>
</evidence>
<accession>A0A840EPH5</accession>
<evidence type="ECO:0000256" key="1">
    <source>
        <dbReference type="ARBA" id="ARBA00004571"/>
    </source>
</evidence>
<protein>
    <submittedName>
        <fullName evidence="15">Iron complex outermembrane receptor protein</fullName>
    </submittedName>
</protein>
<keyword evidence="5 12" id="KW-0732">Signal</keyword>
<keyword evidence="6 11" id="KW-0798">TonB box</keyword>
<evidence type="ECO:0000256" key="11">
    <source>
        <dbReference type="RuleBase" id="RU003357"/>
    </source>
</evidence>
<dbReference type="Gene3D" id="2.60.40.1120">
    <property type="entry name" value="Carboxypeptidase-like, regulatory domain"/>
    <property type="match status" value="1"/>
</dbReference>
<feature type="domain" description="TonB-dependent receptor plug" evidence="14">
    <location>
        <begin position="110"/>
        <end position="213"/>
    </location>
</feature>
<evidence type="ECO:0000256" key="5">
    <source>
        <dbReference type="ARBA" id="ARBA00022729"/>
    </source>
</evidence>
<dbReference type="InterPro" id="IPR012910">
    <property type="entry name" value="Plug_dom"/>
</dbReference>
<evidence type="ECO:0000256" key="9">
    <source>
        <dbReference type="ARBA" id="ARBA00023237"/>
    </source>
</evidence>
<dbReference type="Gene3D" id="2.40.170.20">
    <property type="entry name" value="TonB-dependent receptor, beta-barrel domain"/>
    <property type="match status" value="1"/>
</dbReference>
<evidence type="ECO:0000313" key="16">
    <source>
        <dbReference type="Proteomes" id="UP000553034"/>
    </source>
</evidence>
<evidence type="ECO:0000256" key="8">
    <source>
        <dbReference type="ARBA" id="ARBA00023170"/>
    </source>
</evidence>
<keyword evidence="16" id="KW-1185">Reference proteome</keyword>
<keyword evidence="8 15" id="KW-0675">Receptor</keyword>
<evidence type="ECO:0000256" key="2">
    <source>
        <dbReference type="ARBA" id="ARBA00022448"/>
    </source>
</evidence>
<comment type="subcellular location">
    <subcellularLocation>
        <location evidence="1 10">Cell outer membrane</location>
        <topology evidence="1 10">Multi-pass membrane protein</topology>
    </subcellularLocation>
</comment>
<dbReference type="AlphaFoldDB" id="A0A840EPH5"/>
<evidence type="ECO:0000313" key="15">
    <source>
        <dbReference type="EMBL" id="MBB4118503.1"/>
    </source>
</evidence>
<name>A0A840EPH5_9FLAO</name>
<dbReference type="RefSeq" id="WP_183476638.1">
    <property type="nucleotide sequence ID" value="NZ_JACIFO010000002.1"/>
</dbReference>
<evidence type="ECO:0000259" key="13">
    <source>
        <dbReference type="Pfam" id="PF00593"/>
    </source>
</evidence>
<keyword evidence="4 10" id="KW-0812">Transmembrane</keyword>
<dbReference type="SUPFAM" id="SSF56935">
    <property type="entry name" value="Porins"/>
    <property type="match status" value="1"/>
</dbReference>
<keyword evidence="9 10" id="KW-0998">Cell outer membrane</keyword>
<gene>
    <name evidence="15" type="ORF">GGR32_000777</name>
</gene>
<feature type="signal peptide" evidence="12">
    <location>
        <begin position="1"/>
        <end position="19"/>
    </location>
</feature>
<feature type="domain" description="TonB-dependent receptor-like beta-barrel" evidence="13">
    <location>
        <begin position="360"/>
        <end position="756"/>
    </location>
</feature>
<dbReference type="SUPFAM" id="SSF49464">
    <property type="entry name" value="Carboxypeptidase regulatory domain-like"/>
    <property type="match status" value="1"/>
</dbReference>
<dbReference type="PANTHER" id="PTHR30069">
    <property type="entry name" value="TONB-DEPENDENT OUTER MEMBRANE RECEPTOR"/>
    <property type="match status" value="1"/>
</dbReference>